<evidence type="ECO:0000313" key="3">
    <source>
        <dbReference type="Proteomes" id="UP000646548"/>
    </source>
</evidence>
<feature type="region of interest" description="Disordered" evidence="1">
    <location>
        <begin position="26"/>
        <end position="87"/>
    </location>
</feature>
<feature type="compositionally biased region" description="Basic and acidic residues" evidence="1">
    <location>
        <begin position="127"/>
        <end position="137"/>
    </location>
</feature>
<feature type="compositionally biased region" description="Basic and acidic residues" evidence="1">
    <location>
        <begin position="37"/>
        <end position="47"/>
    </location>
</feature>
<evidence type="ECO:0000256" key="1">
    <source>
        <dbReference type="SAM" id="MobiDB-lite"/>
    </source>
</evidence>
<reference evidence="2" key="1">
    <citation type="journal article" name="BMC Genomics">
        <title>Long-read sequencing and de novo genome assembly of marine medaka (Oryzias melastigma).</title>
        <authorList>
            <person name="Liang P."/>
            <person name="Saqib H.S.A."/>
            <person name="Ni X."/>
            <person name="Shen Y."/>
        </authorList>
    </citation>
    <scope>NUCLEOTIDE SEQUENCE</scope>
    <source>
        <strain evidence="2">Bigg-433</strain>
    </source>
</reference>
<comment type="caution">
    <text evidence="2">The sequence shown here is derived from an EMBL/GenBank/DDBJ whole genome shotgun (WGS) entry which is preliminary data.</text>
</comment>
<protein>
    <submittedName>
        <fullName evidence="2">Uncharacterized protein</fullName>
    </submittedName>
</protein>
<dbReference type="Proteomes" id="UP000646548">
    <property type="component" value="Unassembled WGS sequence"/>
</dbReference>
<sequence length="137" mass="14715">MCNKSSSCPRERASPLAPRQAVLTAFADHSRTQTNRHSSEPPPDHQITRGKLLSNRKHGFSPARPRTALRPRASRTRLFAEGSSGSEPVRAAAALAARFGAVLTQTVGGGVHDPAERRGAAKGGRKRQQDRGRSFPG</sequence>
<dbReference type="EMBL" id="WKFB01000230">
    <property type="protein sequence ID" value="KAF6730845.1"/>
    <property type="molecule type" value="Genomic_DNA"/>
</dbReference>
<name>A0A834CQF2_ORYME</name>
<proteinExistence type="predicted"/>
<organism evidence="2 3">
    <name type="scientific">Oryzias melastigma</name>
    <name type="common">Marine medaka</name>
    <dbReference type="NCBI Taxonomy" id="30732"/>
    <lineage>
        <taxon>Eukaryota</taxon>
        <taxon>Metazoa</taxon>
        <taxon>Chordata</taxon>
        <taxon>Craniata</taxon>
        <taxon>Vertebrata</taxon>
        <taxon>Euteleostomi</taxon>
        <taxon>Actinopterygii</taxon>
        <taxon>Neopterygii</taxon>
        <taxon>Teleostei</taxon>
        <taxon>Neoteleostei</taxon>
        <taxon>Acanthomorphata</taxon>
        <taxon>Ovalentaria</taxon>
        <taxon>Atherinomorphae</taxon>
        <taxon>Beloniformes</taxon>
        <taxon>Adrianichthyidae</taxon>
        <taxon>Oryziinae</taxon>
        <taxon>Oryzias</taxon>
    </lineage>
</organism>
<feature type="region of interest" description="Disordered" evidence="1">
    <location>
        <begin position="104"/>
        <end position="137"/>
    </location>
</feature>
<gene>
    <name evidence="2" type="ORF">FQA47_008448</name>
</gene>
<accession>A0A834CQF2</accession>
<evidence type="ECO:0000313" key="2">
    <source>
        <dbReference type="EMBL" id="KAF6730845.1"/>
    </source>
</evidence>
<dbReference type="AlphaFoldDB" id="A0A834CQF2"/>